<dbReference type="InterPro" id="IPR019734">
    <property type="entry name" value="TPR_rpt"/>
</dbReference>
<dbReference type="EMBL" id="JAAKFY010000011">
    <property type="protein sequence ID" value="KAF3850176.1"/>
    <property type="molecule type" value="Genomic_DNA"/>
</dbReference>
<dbReference type="PROSITE" id="PS50005">
    <property type="entry name" value="TPR"/>
    <property type="match status" value="2"/>
</dbReference>
<name>A0A7J5YL14_DISMA</name>
<dbReference type="SUPFAM" id="SSF48452">
    <property type="entry name" value="TPR-like"/>
    <property type="match status" value="2"/>
</dbReference>
<evidence type="ECO:0000256" key="2">
    <source>
        <dbReference type="SAM" id="SignalP"/>
    </source>
</evidence>
<accession>A0A7J5YL14</accession>
<feature type="signal peptide" evidence="2">
    <location>
        <begin position="1"/>
        <end position="24"/>
    </location>
</feature>
<dbReference type="PANTHER" id="PTHR44523">
    <property type="entry name" value="TETRATRICOPEPTIDE REPEAT PROTEIN 13"/>
    <property type="match status" value="1"/>
</dbReference>
<dbReference type="InterPro" id="IPR011990">
    <property type="entry name" value="TPR-like_helical_dom_sf"/>
</dbReference>
<evidence type="ECO:0000313" key="3">
    <source>
        <dbReference type="EMBL" id="KAF3850176.1"/>
    </source>
</evidence>
<sequence length="455" mass="51597">MAPASQAVVVAALSLLYLSREILSSEYFSTLTLFNNELHKQGCSSLSEWEEYAADCESSILQLEDPDCEEGSNPPCESVFSLNAEKILNQAKLFIEQKKIPFPVDNHNTNEELAIGYVLIGNGLYDEAIKHFSLLLQDIKNADLALFELNRVITLEPNWPEVYEQRAEILSPLGRISEALGDLTKAIQLQPSARLYRHRGTLLFISEDYVAAMEDFQQSLELKKNQPIAMLYKGLPSSTEACSRELGDFESAMESFQKALMLNQNHIQSLQLRGMMLYHHGSLQEAIGNFKRCLQLEPYNEVCQYMKGLSHVAMGQFYEGIKAQTKVMLNDPLLGQKASSEYLKVKYLREYSRYLHSHLDIPVAEYNVDQDLPGNFKNHWAKNLPFLIEDYEEQPGLQPHIKDVLPQNFESYSSEVQKLICTADHLGRSCNTTLLVSYLTGEYTEVMNAAVHTDT</sequence>
<keyword evidence="1" id="KW-0802">TPR repeat</keyword>
<dbReference type="OrthoDB" id="1926212at2759"/>
<organism evidence="3 4">
    <name type="scientific">Dissostichus mawsoni</name>
    <name type="common">Antarctic cod</name>
    <dbReference type="NCBI Taxonomy" id="36200"/>
    <lineage>
        <taxon>Eukaryota</taxon>
        <taxon>Metazoa</taxon>
        <taxon>Chordata</taxon>
        <taxon>Craniata</taxon>
        <taxon>Vertebrata</taxon>
        <taxon>Euteleostomi</taxon>
        <taxon>Actinopterygii</taxon>
        <taxon>Neopterygii</taxon>
        <taxon>Teleostei</taxon>
        <taxon>Neoteleostei</taxon>
        <taxon>Acanthomorphata</taxon>
        <taxon>Eupercaria</taxon>
        <taxon>Perciformes</taxon>
        <taxon>Notothenioidei</taxon>
        <taxon>Nototheniidae</taxon>
        <taxon>Dissostichus</taxon>
    </lineage>
</organism>
<keyword evidence="4" id="KW-1185">Reference proteome</keyword>
<dbReference type="Gene3D" id="1.25.40.10">
    <property type="entry name" value="Tetratricopeptide repeat domain"/>
    <property type="match status" value="2"/>
</dbReference>
<feature type="repeat" description="TPR" evidence="1">
    <location>
        <begin position="193"/>
        <end position="226"/>
    </location>
</feature>
<dbReference type="AlphaFoldDB" id="A0A7J5YL14"/>
<comment type="caution">
    <text evidence="3">The sequence shown here is derived from an EMBL/GenBank/DDBJ whole genome shotgun (WGS) entry which is preliminary data.</text>
</comment>
<dbReference type="Pfam" id="PF13181">
    <property type="entry name" value="TPR_8"/>
    <property type="match status" value="1"/>
</dbReference>
<protein>
    <recommendedName>
        <fullName evidence="5">Tetratricopeptide repeat protein 13</fullName>
    </recommendedName>
</protein>
<evidence type="ECO:0000256" key="1">
    <source>
        <dbReference type="PROSITE-ProRule" id="PRU00339"/>
    </source>
</evidence>
<gene>
    <name evidence="3" type="ORF">F7725_019895</name>
</gene>
<keyword evidence="2" id="KW-0732">Signal</keyword>
<dbReference type="Proteomes" id="UP000518266">
    <property type="component" value="Unassembled WGS sequence"/>
</dbReference>
<evidence type="ECO:0008006" key="5">
    <source>
        <dbReference type="Google" id="ProtNLM"/>
    </source>
</evidence>
<evidence type="ECO:0000313" key="4">
    <source>
        <dbReference type="Proteomes" id="UP000518266"/>
    </source>
</evidence>
<dbReference type="PANTHER" id="PTHR44523:SF1">
    <property type="entry name" value="TETRATRICOPEPTIDE REPEAT PROTEIN 13"/>
    <property type="match status" value="1"/>
</dbReference>
<proteinExistence type="predicted"/>
<feature type="chain" id="PRO_5029896217" description="Tetratricopeptide repeat protein 13" evidence="2">
    <location>
        <begin position="25"/>
        <end position="455"/>
    </location>
</feature>
<dbReference type="SMART" id="SM00028">
    <property type="entry name" value="TPR"/>
    <property type="match status" value="4"/>
</dbReference>
<feature type="repeat" description="TPR" evidence="1">
    <location>
        <begin position="267"/>
        <end position="300"/>
    </location>
</feature>
<reference evidence="3 4" key="1">
    <citation type="submission" date="2020-03" db="EMBL/GenBank/DDBJ databases">
        <title>Dissostichus mawsoni Genome sequencing and assembly.</title>
        <authorList>
            <person name="Park H."/>
        </authorList>
    </citation>
    <scope>NUCLEOTIDE SEQUENCE [LARGE SCALE GENOMIC DNA]</scope>
    <source>
        <strain evidence="3">DM0001</strain>
        <tissue evidence="3">Muscle</tissue>
    </source>
</reference>